<dbReference type="Proteomes" id="UP000027153">
    <property type="component" value="Unassembled WGS sequence"/>
</dbReference>
<evidence type="ECO:0000259" key="2">
    <source>
        <dbReference type="Pfam" id="PF01261"/>
    </source>
</evidence>
<dbReference type="PANTHER" id="PTHR21445:SF0">
    <property type="entry name" value="APURINIC-APYRIMIDINIC ENDONUCLEASE"/>
    <property type="match status" value="1"/>
</dbReference>
<dbReference type="GO" id="GO:0003906">
    <property type="term" value="F:DNA-(apurinic or apyrimidinic site) endonuclease activity"/>
    <property type="evidence" value="ECO:0007669"/>
    <property type="project" value="TreeGrafter"/>
</dbReference>
<dbReference type="GO" id="GO:0006284">
    <property type="term" value="P:base-excision repair"/>
    <property type="evidence" value="ECO:0007669"/>
    <property type="project" value="TreeGrafter"/>
</dbReference>
<dbReference type="SUPFAM" id="SSF51658">
    <property type="entry name" value="Xylose isomerase-like"/>
    <property type="match status" value="1"/>
</dbReference>
<dbReference type="AlphaFoldDB" id="A0A062VB25"/>
<dbReference type="PANTHER" id="PTHR21445">
    <property type="entry name" value="ENDONUCLEASE IV ENDODEOXYRIBONUCLEASE IV"/>
    <property type="match status" value="1"/>
</dbReference>
<keyword evidence="3" id="KW-0540">Nuclease</keyword>
<dbReference type="GO" id="GO:0003677">
    <property type="term" value="F:DNA binding"/>
    <property type="evidence" value="ECO:0007669"/>
    <property type="project" value="InterPro"/>
</dbReference>
<protein>
    <submittedName>
        <fullName evidence="3">Endonuclease IV</fullName>
        <ecNumber evidence="3">3.1.21.-</ecNumber>
    </submittedName>
</protein>
<dbReference type="OrthoDB" id="33250at2157"/>
<dbReference type="InterPro" id="IPR013022">
    <property type="entry name" value="Xyl_isomerase-like_TIM-brl"/>
</dbReference>
<dbReference type="InterPro" id="IPR036237">
    <property type="entry name" value="Xyl_isomerase-like_sf"/>
</dbReference>
<evidence type="ECO:0000313" key="4">
    <source>
        <dbReference type="Proteomes" id="UP000027153"/>
    </source>
</evidence>
<feature type="region of interest" description="Disordered" evidence="1">
    <location>
        <begin position="1"/>
        <end position="21"/>
    </location>
</feature>
<evidence type="ECO:0000256" key="1">
    <source>
        <dbReference type="SAM" id="MobiDB-lite"/>
    </source>
</evidence>
<organism evidence="3 4">
    <name type="scientific">Candidatus Methanoperedens nitratireducens</name>
    <dbReference type="NCBI Taxonomy" id="1392998"/>
    <lineage>
        <taxon>Archaea</taxon>
        <taxon>Methanobacteriati</taxon>
        <taxon>Methanobacteriota</taxon>
        <taxon>Stenosarchaea group</taxon>
        <taxon>Methanomicrobia</taxon>
        <taxon>Methanosarcinales</taxon>
        <taxon>ANME-2 cluster</taxon>
        <taxon>Candidatus Methanoperedentaceae</taxon>
        <taxon>Candidatus Methanoperedens</taxon>
    </lineage>
</organism>
<comment type="caution">
    <text evidence="3">The sequence shown here is derived from an EMBL/GenBank/DDBJ whole genome shotgun (WGS) entry which is preliminary data.</text>
</comment>
<keyword evidence="3" id="KW-0255">Endonuclease</keyword>
<dbReference type="Pfam" id="PF01261">
    <property type="entry name" value="AP_endonuc_2"/>
    <property type="match status" value="1"/>
</dbReference>
<dbReference type="GO" id="GO:0008270">
    <property type="term" value="F:zinc ion binding"/>
    <property type="evidence" value="ECO:0007669"/>
    <property type="project" value="InterPro"/>
</dbReference>
<evidence type="ECO:0000313" key="3">
    <source>
        <dbReference type="EMBL" id="KCZ72510.1"/>
    </source>
</evidence>
<keyword evidence="4" id="KW-1185">Reference proteome</keyword>
<dbReference type="EC" id="3.1.21.-" evidence="3"/>
<dbReference type="GO" id="GO:0008081">
    <property type="term" value="F:phosphoric diester hydrolase activity"/>
    <property type="evidence" value="ECO:0007669"/>
    <property type="project" value="TreeGrafter"/>
</dbReference>
<gene>
    <name evidence="3" type="ORF">ANME2D_00938</name>
</gene>
<dbReference type="SMART" id="SM00518">
    <property type="entry name" value="AP2Ec"/>
    <property type="match status" value="1"/>
</dbReference>
<dbReference type="RefSeq" id="WP_048089415.1">
    <property type="nucleotide sequence ID" value="NZ_JMIY01000002.1"/>
</dbReference>
<name>A0A062VB25_9EURY</name>
<feature type="domain" description="Xylose isomerase-like TIM barrel" evidence="2">
    <location>
        <begin position="25"/>
        <end position="263"/>
    </location>
</feature>
<proteinExistence type="predicted"/>
<sequence>MERLLFGTAGTPTSSKRKSSISGIKQTHELGLGCMELQFLHDVRMGEKTARTVGEVAKELDIKLSAHAPYYTNLNTYGAKFFVNKGRILQSAKIASICGARSVVIHAASYQRDIPQAVYERVKNTLGSIQKQLRDEGMDITLRVETTGRRSQFGNLDEVLALTEVEGVLPCIDFPHLHARTGRYDSGEEFALVLAQVEYTLGHEGLNDMYIHATGVEAWEKERRMHFALEEPDSKYKELAQVFSDFDVRGMVICGYPNLEKDALELKREYE</sequence>
<reference evidence="3 4" key="1">
    <citation type="journal article" date="2013" name="Nature">
        <title>Anaerobic oxidation of methane coupled to nitrate reduction in a novel archaeal lineage.</title>
        <authorList>
            <person name="Haroon M.F."/>
            <person name="Hu S."/>
            <person name="Shi Y."/>
            <person name="Imelfort M."/>
            <person name="Keller J."/>
            <person name="Hugenholtz P."/>
            <person name="Yuan Z."/>
            <person name="Tyson G.W."/>
        </authorList>
    </citation>
    <scope>NUCLEOTIDE SEQUENCE [LARGE SCALE GENOMIC DNA]</scope>
    <source>
        <strain evidence="3 4">ANME-2d</strain>
    </source>
</reference>
<dbReference type="Gene3D" id="3.20.20.150">
    <property type="entry name" value="Divalent-metal-dependent TIM barrel enzymes"/>
    <property type="match status" value="1"/>
</dbReference>
<dbReference type="EMBL" id="JMIY01000002">
    <property type="protein sequence ID" value="KCZ72510.1"/>
    <property type="molecule type" value="Genomic_DNA"/>
</dbReference>
<accession>A0A062VB25</accession>
<dbReference type="InterPro" id="IPR001719">
    <property type="entry name" value="AP_endonuc_2"/>
</dbReference>
<keyword evidence="3" id="KW-0378">Hydrolase</keyword>